<name>A0A8S1HBZ3_9PELO</name>
<dbReference type="PANTHER" id="PTHR43601">
    <property type="entry name" value="THIOREDOXIN, MITOCHONDRIAL"/>
    <property type="match status" value="1"/>
</dbReference>
<dbReference type="InterPro" id="IPR013766">
    <property type="entry name" value="Thioredoxin_domain"/>
</dbReference>
<evidence type="ECO:0000256" key="4">
    <source>
        <dbReference type="ARBA" id="ARBA00023157"/>
    </source>
</evidence>
<organism evidence="7 8">
    <name type="scientific">Caenorhabditis auriculariae</name>
    <dbReference type="NCBI Taxonomy" id="2777116"/>
    <lineage>
        <taxon>Eukaryota</taxon>
        <taxon>Metazoa</taxon>
        <taxon>Ecdysozoa</taxon>
        <taxon>Nematoda</taxon>
        <taxon>Chromadorea</taxon>
        <taxon>Rhabditida</taxon>
        <taxon>Rhabditina</taxon>
        <taxon>Rhabditomorpha</taxon>
        <taxon>Rhabditoidea</taxon>
        <taxon>Rhabditidae</taxon>
        <taxon>Peloderinae</taxon>
        <taxon>Caenorhabditis</taxon>
    </lineage>
</organism>
<dbReference type="EMBL" id="CAJGYM010000039">
    <property type="protein sequence ID" value="CAD6193873.1"/>
    <property type="molecule type" value="Genomic_DNA"/>
</dbReference>
<dbReference type="Proteomes" id="UP000835052">
    <property type="component" value="Unassembled WGS sequence"/>
</dbReference>
<evidence type="ECO:0000256" key="2">
    <source>
        <dbReference type="ARBA" id="ARBA00022448"/>
    </source>
</evidence>
<dbReference type="Pfam" id="PF00085">
    <property type="entry name" value="Thioredoxin"/>
    <property type="match status" value="1"/>
</dbReference>
<keyword evidence="5" id="KW-0676">Redox-active center</keyword>
<reference evidence="7" key="1">
    <citation type="submission" date="2020-10" db="EMBL/GenBank/DDBJ databases">
        <authorList>
            <person name="Kikuchi T."/>
        </authorList>
    </citation>
    <scope>NUCLEOTIDE SEQUENCE</scope>
    <source>
        <strain evidence="7">NKZ352</strain>
    </source>
</reference>
<keyword evidence="8" id="KW-1185">Reference proteome</keyword>
<keyword evidence="4" id="KW-1015">Disulfide bond</keyword>
<keyword evidence="2" id="KW-0813">Transport</keyword>
<dbReference type="Gene3D" id="3.40.30.10">
    <property type="entry name" value="Glutaredoxin"/>
    <property type="match status" value="1"/>
</dbReference>
<evidence type="ECO:0000259" key="6">
    <source>
        <dbReference type="PROSITE" id="PS51352"/>
    </source>
</evidence>
<comment type="similarity">
    <text evidence="1">Belongs to the thioredoxin family.</text>
</comment>
<dbReference type="PRINTS" id="PR00421">
    <property type="entry name" value="THIOREDOXIN"/>
</dbReference>
<accession>A0A8S1HBZ3</accession>
<evidence type="ECO:0000256" key="5">
    <source>
        <dbReference type="ARBA" id="ARBA00023284"/>
    </source>
</evidence>
<dbReference type="InterPro" id="IPR036249">
    <property type="entry name" value="Thioredoxin-like_sf"/>
</dbReference>
<dbReference type="AlphaFoldDB" id="A0A8S1HBZ3"/>
<dbReference type="InterPro" id="IPR017937">
    <property type="entry name" value="Thioredoxin_CS"/>
</dbReference>
<protein>
    <recommendedName>
        <fullName evidence="6">Thioredoxin domain-containing protein</fullName>
    </recommendedName>
</protein>
<evidence type="ECO:0000313" key="8">
    <source>
        <dbReference type="Proteomes" id="UP000835052"/>
    </source>
</evidence>
<dbReference type="SUPFAM" id="SSF52833">
    <property type="entry name" value="Thioredoxin-like"/>
    <property type="match status" value="1"/>
</dbReference>
<dbReference type="PANTHER" id="PTHR43601:SF3">
    <property type="entry name" value="THIOREDOXIN, MITOCHONDRIAL"/>
    <property type="match status" value="1"/>
</dbReference>
<dbReference type="OrthoDB" id="19690at2759"/>
<evidence type="ECO:0000256" key="1">
    <source>
        <dbReference type="ARBA" id="ARBA00008987"/>
    </source>
</evidence>
<evidence type="ECO:0000313" key="7">
    <source>
        <dbReference type="EMBL" id="CAD6193873.1"/>
    </source>
</evidence>
<sequence>MQRLNALIRLGSSGFSTIQKINNRPFLVQKSLFLFKDQMRNCSDSVIFDIESVEDFTDKVISSSVPVIVDFHAEWCGPCKALGPRLEEKVLGRNGEVLLARINVDYAGELATDYGISAVPTIIAFKGGEKIGGFTGVLDDEQLDDFIDNVAN</sequence>
<evidence type="ECO:0000256" key="3">
    <source>
        <dbReference type="ARBA" id="ARBA00022982"/>
    </source>
</evidence>
<dbReference type="GO" id="GO:0005739">
    <property type="term" value="C:mitochondrion"/>
    <property type="evidence" value="ECO:0007669"/>
    <property type="project" value="TreeGrafter"/>
</dbReference>
<dbReference type="PROSITE" id="PS51352">
    <property type="entry name" value="THIOREDOXIN_2"/>
    <property type="match status" value="1"/>
</dbReference>
<dbReference type="CDD" id="cd02947">
    <property type="entry name" value="TRX_family"/>
    <property type="match status" value="1"/>
</dbReference>
<keyword evidence="3" id="KW-0249">Electron transport</keyword>
<dbReference type="FunFam" id="3.40.30.10:FF:000001">
    <property type="entry name" value="Thioredoxin"/>
    <property type="match status" value="1"/>
</dbReference>
<dbReference type="PROSITE" id="PS00194">
    <property type="entry name" value="THIOREDOXIN_1"/>
    <property type="match status" value="1"/>
</dbReference>
<comment type="caution">
    <text evidence="7">The sequence shown here is derived from an EMBL/GenBank/DDBJ whole genome shotgun (WGS) entry which is preliminary data.</text>
</comment>
<dbReference type="GO" id="GO:0045454">
    <property type="term" value="P:cell redox homeostasis"/>
    <property type="evidence" value="ECO:0007669"/>
    <property type="project" value="TreeGrafter"/>
</dbReference>
<proteinExistence type="inferred from homology"/>
<gene>
    <name evidence="7" type="ORF">CAUJ_LOCUS9792</name>
</gene>
<feature type="domain" description="Thioredoxin" evidence="6">
    <location>
        <begin position="26"/>
        <end position="152"/>
    </location>
</feature>